<comment type="function">
    <text evidence="11">Required for the insertion and/or proper folding and/or complex formation of integral membrane proteins into the membrane. Involved in integration of membrane proteins that insert both dependently and independently of the Sec translocase complex, as well as at least some lipoproteins. Aids folding of multispanning membrane proteins.</text>
</comment>
<evidence type="ECO:0000256" key="10">
    <source>
        <dbReference type="ARBA" id="ARBA00023186"/>
    </source>
</evidence>
<evidence type="ECO:0000256" key="2">
    <source>
        <dbReference type="ARBA" id="ARBA00010527"/>
    </source>
</evidence>
<keyword evidence="6 16" id="KW-0812">Transmembrane</keyword>
<accession>A0ABP5CHH8</accession>
<keyword evidence="9 17" id="KW-0472">Membrane</keyword>
<reference evidence="20" key="1">
    <citation type="journal article" date="2019" name="Int. J. Syst. Evol. Microbiol.">
        <title>The Global Catalogue of Microorganisms (GCM) 10K type strain sequencing project: providing services to taxonomists for standard genome sequencing and annotation.</title>
        <authorList>
            <consortium name="The Broad Institute Genomics Platform"/>
            <consortium name="The Broad Institute Genome Sequencing Center for Infectious Disease"/>
            <person name="Wu L."/>
            <person name="Ma J."/>
        </authorList>
    </citation>
    <scope>NUCLEOTIDE SEQUENCE [LARGE SCALE GENOMIC DNA]</scope>
    <source>
        <strain evidence="20">JCM 14545</strain>
    </source>
</reference>
<feature type="transmembrane region" description="Helical" evidence="17">
    <location>
        <begin position="30"/>
        <end position="51"/>
    </location>
</feature>
<keyword evidence="10" id="KW-0143">Chaperone</keyword>
<evidence type="ECO:0000259" key="18">
    <source>
        <dbReference type="Pfam" id="PF02096"/>
    </source>
</evidence>
<dbReference type="Proteomes" id="UP001501116">
    <property type="component" value="Unassembled WGS sequence"/>
</dbReference>
<evidence type="ECO:0000256" key="14">
    <source>
        <dbReference type="ARBA" id="ARBA00033245"/>
    </source>
</evidence>
<feature type="transmembrane region" description="Helical" evidence="17">
    <location>
        <begin position="192"/>
        <end position="213"/>
    </location>
</feature>
<feature type="transmembrane region" description="Helical" evidence="17">
    <location>
        <begin position="97"/>
        <end position="118"/>
    </location>
</feature>
<evidence type="ECO:0000256" key="17">
    <source>
        <dbReference type="SAM" id="Phobius"/>
    </source>
</evidence>
<organism evidence="19 20">
    <name type="scientific">Amycolatopsis minnesotensis</name>
    <dbReference type="NCBI Taxonomy" id="337894"/>
    <lineage>
        <taxon>Bacteria</taxon>
        <taxon>Bacillati</taxon>
        <taxon>Actinomycetota</taxon>
        <taxon>Actinomycetes</taxon>
        <taxon>Pseudonocardiales</taxon>
        <taxon>Pseudonocardiaceae</taxon>
        <taxon>Amycolatopsis</taxon>
    </lineage>
</organism>
<dbReference type="NCBIfam" id="TIGR03592">
    <property type="entry name" value="yidC_oxa1_cterm"/>
    <property type="match status" value="1"/>
</dbReference>
<evidence type="ECO:0000256" key="1">
    <source>
        <dbReference type="ARBA" id="ARBA00004651"/>
    </source>
</evidence>
<evidence type="ECO:0000256" key="7">
    <source>
        <dbReference type="ARBA" id="ARBA00022927"/>
    </source>
</evidence>
<evidence type="ECO:0000256" key="13">
    <source>
        <dbReference type="ARBA" id="ARBA00031538"/>
    </source>
</evidence>
<evidence type="ECO:0000256" key="6">
    <source>
        <dbReference type="ARBA" id="ARBA00022692"/>
    </source>
</evidence>
<comment type="subcellular location">
    <subcellularLocation>
        <location evidence="1">Cell membrane</location>
        <topology evidence="1">Multi-pass membrane protein</topology>
    </subcellularLocation>
    <subcellularLocation>
        <location evidence="16">Membrane</location>
        <topology evidence="16">Multi-pass membrane protein</topology>
    </subcellularLocation>
</comment>
<keyword evidence="20" id="KW-1185">Reference proteome</keyword>
<dbReference type="RefSeq" id="WP_344420491.1">
    <property type="nucleotide sequence ID" value="NZ_BAAANN010000014.1"/>
</dbReference>
<dbReference type="PANTHER" id="PTHR12428">
    <property type="entry name" value="OXA1"/>
    <property type="match status" value="1"/>
</dbReference>
<dbReference type="EMBL" id="BAAANN010000014">
    <property type="protein sequence ID" value="GAA1964082.1"/>
    <property type="molecule type" value="Genomic_DNA"/>
</dbReference>
<comment type="subunit">
    <text evidence="12">Interacts with the Sec translocase complex via SecD. Specifically interacts with transmembrane segments of nascent integral membrane proteins during membrane integration.</text>
</comment>
<evidence type="ECO:0000256" key="15">
    <source>
        <dbReference type="ARBA" id="ARBA00033342"/>
    </source>
</evidence>
<evidence type="ECO:0000313" key="20">
    <source>
        <dbReference type="Proteomes" id="UP001501116"/>
    </source>
</evidence>
<dbReference type="CDD" id="cd20070">
    <property type="entry name" value="5TM_YidC_Alb3"/>
    <property type="match status" value="1"/>
</dbReference>
<evidence type="ECO:0000256" key="3">
    <source>
        <dbReference type="ARBA" id="ARBA00015325"/>
    </source>
</evidence>
<feature type="transmembrane region" description="Helical" evidence="17">
    <location>
        <begin position="130"/>
        <end position="147"/>
    </location>
</feature>
<feature type="transmembrane region" description="Helical" evidence="17">
    <location>
        <begin position="154"/>
        <end position="172"/>
    </location>
</feature>
<evidence type="ECO:0000256" key="11">
    <source>
        <dbReference type="ARBA" id="ARBA00025034"/>
    </source>
</evidence>
<keyword evidence="7" id="KW-0653">Protein transport</keyword>
<evidence type="ECO:0000313" key="19">
    <source>
        <dbReference type="EMBL" id="GAA1964082.1"/>
    </source>
</evidence>
<proteinExistence type="inferred from homology"/>
<evidence type="ECO:0000256" key="8">
    <source>
        <dbReference type="ARBA" id="ARBA00022989"/>
    </source>
</evidence>
<evidence type="ECO:0000256" key="16">
    <source>
        <dbReference type="RuleBase" id="RU003945"/>
    </source>
</evidence>
<comment type="caution">
    <text evidence="19">The sequence shown here is derived from an EMBL/GenBank/DDBJ whole genome shotgun (WGS) entry which is preliminary data.</text>
</comment>
<keyword evidence="4" id="KW-0813">Transport</keyword>
<evidence type="ECO:0000256" key="9">
    <source>
        <dbReference type="ARBA" id="ARBA00023136"/>
    </source>
</evidence>
<name>A0ABP5CHH8_9PSEU</name>
<dbReference type="PANTHER" id="PTHR12428:SF65">
    <property type="entry name" value="CYTOCHROME C OXIDASE ASSEMBLY PROTEIN COX18, MITOCHONDRIAL"/>
    <property type="match status" value="1"/>
</dbReference>
<gene>
    <name evidence="19" type="primary">yidC_1</name>
    <name evidence="19" type="ORF">GCM10009754_39730</name>
</gene>
<dbReference type="InterPro" id="IPR028055">
    <property type="entry name" value="YidC/Oxa/ALB_C"/>
</dbReference>
<protein>
    <recommendedName>
        <fullName evidence="3">Membrane protein insertase YidC</fullName>
    </recommendedName>
    <alternativeName>
        <fullName evidence="15">Foldase YidC</fullName>
    </alternativeName>
    <alternativeName>
        <fullName evidence="14">Membrane integrase YidC</fullName>
    </alternativeName>
    <alternativeName>
        <fullName evidence="13">Membrane protein YidC</fullName>
    </alternativeName>
</protein>
<comment type="similarity">
    <text evidence="2">Belongs to the OXA1/ALB3/YidC family. Type 1 subfamily.</text>
</comment>
<dbReference type="Pfam" id="PF02096">
    <property type="entry name" value="60KD_IMP"/>
    <property type="match status" value="1"/>
</dbReference>
<evidence type="ECO:0000256" key="12">
    <source>
        <dbReference type="ARBA" id="ARBA00026028"/>
    </source>
</evidence>
<evidence type="ECO:0000256" key="5">
    <source>
        <dbReference type="ARBA" id="ARBA00022475"/>
    </source>
</evidence>
<evidence type="ECO:0000256" key="4">
    <source>
        <dbReference type="ARBA" id="ARBA00022448"/>
    </source>
</evidence>
<dbReference type="InterPro" id="IPR001708">
    <property type="entry name" value="YidC/ALB3/OXA1/COX18"/>
</dbReference>
<feature type="domain" description="Membrane insertase YidC/Oxa/ALB C-terminal" evidence="18">
    <location>
        <begin position="33"/>
        <end position="227"/>
    </location>
</feature>
<dbReference type="InterPro" id="IPR047196">
    <property type="entry name" value="YidC_ALB_C"/>
</dbReference>
<keyword evidence="5" id="KW-1003">Cell membrane</keyword>
<keyword evidence="8 17" id="KW-1133">Transmembrane helix</keyword>
<sequence>MFGFLDVPAQGAQHAVAWLADLVHPLSGELSTAVAIVASIALIRLALHPLARAAVRGEKKRAALAPQLQKLRDKHKNDPARLQEATLSLYRESGASLFAGCLPMLAQAPFFMVLYRLFSSATLNGTPNAMLAHTVFGVPLGGHFATALTAGPQVLVFAGLLACLGCVAYFTARWQRNRPGAGDVPGARLIGLMPYGTVLIAAVVPLAAGLYLLTTTAWTVTERAFLHRRLVVG</sequence>